<reference evidence="1 2" key="1">
    <citation type="submission" date="2021-07" db="EMBL/GenBank/DDBJ databases">
        <title>The Aristolochia fimbriata genome: insights into angiosperm evolution, floral development and chemical biosynthesis.</title>
        <authorList>
            <person name="Jiao Y."/>
        </authorList>
    </citation>
    <scope>NUCLEOTIDE SEQUENCE [LARGE SCALE GENOMIC DNA]</scope>
    <source>
        <strain evidence="1">IBCAS-2021</strain>
        <tissue evidence="1">Leaf</tissue>
    </source>
</reference>
<keyword evidence="2" id="KW-1185">Reference proteome</keyword>
<name>A0AAV7EB71_ARIFI</name>
<dbReference type="AlphaFoldDB" id="A0AAV7EB71"/>
<dbReference type="Proteomes" id="UP000825729">
    <property type="component" value="Unassembled WGS sequence"/>
</dbReference>
<gene>
    <name evidence="1" type="ORF">H6P81_016376</name>
</gene>
<sequence>MGAFCEQLGPTTISMVREFYANMFEAENYVCMVRQRQVHFDRKTINAYYGLLDDDIDVTQLRHEVFLEDLTTFLCPHGAEWTAGIDKRPRHLLKRDMSLYFPSLVTTLCETTSIPLRPLEEMEAPMRPLTASFICHTYWGSRRREQQAATCPAPPPTLIERVTRLEQVVEYQGRYIQEVFQWGVHHLEVMHDFPPYHPLEVDIADEDEKMIEEVGEEDDN</sequence>
<organism evidence="1 2">
    <name type="scientific">Aristolochia fimbriata</name>
    <name type="common">White veined hardy Dutchman's pipe vine</name>
    <dbReference type="NCBI Taxonomy" id="158543"/>
    <lineage>
        <taxon>Eukaryota</taxon>
        <taxon>Viridiplantae</taxon>
        <taxon>Streptophyta</taxon>
        <taxon>Embryophyta</taxon>
        <taxon>Tracheophyta</taxon>
        <taxon>Spermatophyta</taxon>
        <taxon>Magnoliopsida</taxon>
        <taxon>Magnoliidae</taxon>
        <taxon>Piperales</taxon>
        <taxon>Aristolochiaceae</taxon>
        <taxon>Aristolochia</taxon>
    </lineage>
</organism>
<accession>A0AAV7EB71</accession>
<comment type="caution">
    <text evidence="1">The sequence shown here is derived from an EMBL/GenBank/DDBJ whole genome shotgun (WGS) entry which is preliminary data.</text>
</comment>
<evidence type="ECO:0000313" key="1">
    <source>
        <dbReference type="EMBL" id="KAG9445036.1"/>
    </source>
</evidence>
<evidence type="ECO:0000313" key="2">
    <source>
        <dbReference type="Proteomes" id="UP000825729"/>
    </source>
</evidence>
<dbReference type="EMBL" id="JAINDJ010000006">
    <property type="protein sequence ID" value="KAG9445036.1"/>
    <property type="molecule type" value="Genomic_DNA"/>
</dbReference>
<proteinExistence type="predicted"/>
<protein>
    <submittedName>
        <fullName evidence="1">Uncharacterized protein</fullName>
    </submittedName>
</protein>